<gene>
    <name evidence="2" type="ORF">J5W02_02090</name>
</gene>
<proteinExistence type="predicted"/>
<keyword evidence="1" id="KW-0812">Transmembrane</keyword>
<name>A0ABS7DKJ5_9FIRM</name>
<accession>A0ABS7DKJ5</accession>
<feature type="transmembrane region" description="Helical" evidence="1">
    <location>
        <begin position="36"/>
        <end position="62"/>
    </location>
</feature>
<evidence type="ECO:0000313" key="2">
    <source>
        <dbReference type="EMBL" id="MBW7571592.1"/>
    </source>
</evidence>
<keyword evidence="3" id="KW-1185">Reference proteome</keyword>
<keyword evidence="1" id="KW-1133">Transmembrane helix</keyword>
<keyword evidence="1" id="KW-0472">Membrane</keyword>
<protein>
    <submittedName>
        <fullName evidence="2">Uncharacterized protein</fullName>
    </submittedName>
</protein>
<feature type="transmembrane region" description="Helical" evidence="1">
    <location>
        <begin position="9"/>
        <end position="30"/>
    </location>
</feature>
<dbReference type="EMBL" id="JAGFNZ010000001">
    <property type="protein sequence ID" value="MBW7571592.1"/>
    <property type="molecule type" value="Genomic_DNA"/>
</dbReference>
<comment type="caution">
    <text evidence="2">The sequence shown here is derived from an EMBL/GenBank/DDBJ whole genome shotgun (WGS) entry which is preliminary data.</text>
</comment>
<sequence length="70" mass="7863">MKANLWKKIYFAVSCCIAIIIIFSPTLILGHGYSEYINMGVVLAGEVVMRITTLMVGMLVIYDSIKTYLK</sequence>
<reference evidence="2 3" key="1">
    <citation type="submission" date="2021-03" db="EMBL/GenBank/DDBJ databases">
        <title>Caproiciproducens sp. nov. isolated from feces of cow.</title>
        <authorList>
            <person name="Choi J.-Y."/>
        </authorList>
    </citation>
    <scope>NUCLEOTIDE SEQUENCE [LARGE SCALE GENOMIC DNA]</scope>
    <source>
        <strain evidence="2 3">AGMB10547</strain>
    </source>
</reference>
<dbReference type="RefSeq" id="WP_219963993.1">
    <property type="nucleotide sequence ID" value="NZ_JAGFNZ010000001.1"/>
</dbReference>
<dbReference type="Proteomes" id="UP000719942">
    <property type="component" value="Unassembled WGS sequence"/>
</dbReference>
<organism evidence="2 3">
    <name type="scientific">Caproiciproducens faecalis</name>
    <dbReference type="NCBI Taxonomy" id="2820301"/>
    <lineage>
        <taxon>Bacteria</taxon>
        <taxon>Bacillati</taxon>
        <taxon>Bacillota</taxon>
        <taxon>Clostridia</taxon>
        <taxon>Eubacteriales</taxon>
        <taxon>Acutalibacteraceae</taxon>
        <taxon>Caproiciproducens</taxon>
    </lineage>
</organism>
<evidence type="ECO:0000313" key="3">
    <source>
        <dbReference type="Proteomes" id="UP000719942"/>
    </source>
</evidence>
<evidence type="ECO:0000256" key="1">
    <source>
        <dbReference type="SAM" id="Phobius"/>
    </source>
</evidence>